<keyword evidence="10" id="KW-0902">Two-component regulatory system</keyword>
<dbReference type="PROSITE" id="PS50885">
    <property type="entry name" value="HAMP"/>
    <property type="match status" value="1"/>
</dbReference>
<proteinExistence type="predicted"/>
<evidence type="ECO:0000256" key="13">
    <source>
        <dbReference type="SAM" id="SignalP"/>
    </source>
</evidence>
<name>A0ABS6ERS1_9FIRM</name>
<comment type="catalytic activity">
    <reaction evidence="1">
        <text>ATP + protein L-histidine = ADP + protein N-phospho-L-histidine.</text>
        <dbReference type="EC" id="2.7.13.3"/>
    </reaction>
</comment>
<evidence type="ECO:0000256" key="5">
    <source>
        <dbReference type="ARBA" id="ARBA00022553"/>
    </source>
</evidence>
<dbReference type="PANTHER" id="PTHR45528:SF1">
    <property type="entry name" value="SENSOR HISTIDINE KINASE CPXA"/>
    <property type="match status" value="1"/>
</dbReference>
<dbReference type="InterPro" id="IPR005467">
    <property type="entry name" value="His_kinase_dom"/>
</dbReference>
<evidence type="ECO:0000256" key="3">
    <source>
        <dbReference type="ARBA" id="ARBA00012438"/>
    </source>
</evidence>
<feature type="transmembrane region" description="Helical" evidence="12">
    <location>
        <begin position="448"/>
        <end position="475"/>
    </location>
</feature>
<keyword evidence="5" id="KW-0597">Phosphoprotein</keyword>
<accession>A0ABS6ERS1</accession>
<dbReference type="GO" id="GO:0016301">
    <property type="term" value="F:kinase activity"/>
    <property type="evidence" value="ECO:0007669"/>
    <property type="project" value="UniProtKB-KW"/>
</dbReference>
<evidence type="ECO:0000256" key="7">
    <source>
        <dbReference type="ARBA" id="ARBA00022741"/>
    </source>
</evidence>
<feature type="chain" id="PRO_5046898313" description="histidine kinase" evidence="13">
    <location>
        <begin position="31"/>
        <end position="770"/>
    </location>
</feature>
<evidence type="ECO:0000313" key="16">
    <source>
        <dbReference type="EMBL" id="MBU5490190.1"/>
    </source>
</evidence>
<comment type="subcellular location">
    <subcellularLocation>
        <location evidence="2">Cell membrane</location>
        <topology evidence="2">Multi-pass membrane protein</topology>
    </subcellularLocation>
</comment>
<keyword evidence="7" id="KW-0547">Nucleotide-binding</keyword>
<keyword evidence="17" id="KW-1185">Reference proteome</keyword>
<dbReference type="Pfam" id="PF00512">
    <property type="entry name" value="HisKA"/>
    <property type="match status" value="1"/>
</dbReference>
<keyword evidence="9" id="KW-0067">ATP-binding</keyword>
<dbReference type="InterPro" id="IPR050398">
    <property type="entry name" value="HssS/ArlS-like"/>
</dbReference>
<protein>
    <recommendedName>
        <fullName evidence="3">histidine kinase</fullName>
        <ecNumber evidence="3">2.7.13.3</ecNumber>
    </recommendedName>
</protein>
<dbReference type="PROSITE" id="PS50109">
    <property type="entry name" value="HIS_KIN"/>
    <property type="match status" value="1"/>
</dbReference>
<evidence type="ECO:0000259" key="15">
    <source>
        <dbReference type="PROSITE" id="PS50885"/>
    </source>
</evidence>
<evidence type="ECO:0000256" key="12">
    <source>
        <dbReference type="SAM" id="Phobius"/>
    </source>
</evidence>
<comment type="caution">
    <text evidence="16">The sequence shown here is derived from an EMBL/GenBank/DDBJ whole genome shotgun (WGS) entry which is preliminary data.</text>
</comment>
<evidence type="ECO:0000256" key="2">
    <source>
        <dbReference type="ARBA" id="ARBA00004651"/>
    </source>
</evidence>
<evidence type="ECO:0000259" key="14">
    <source>
        <dbReference type="PROSITE" id="PS50109"/>
    </source>
</evidence>
<evidence type="ECO:0000313" key="17">
    <source>
        <dbReference type="Proteomes" id="UP000783588"/>
    </source>
</evidence>
<feature type="transmembrane region" description="Helical" evidence="12">
    <location>
        <begin position="300"/>
        <end position="326"/>
    </location>
</feature>
<evidence type="ECO:0000256" key="1">
    <source>
        <dbReference type="ARBA" id="ARBA00000085"/>
    </source>
</evidence>
<sequence>MATKWKNFTRNSWVKAVCWLLILVMTAVSAGMTVYAAENAQKNNLNELSSYSTYSLSDILIHEQPTAEYLAQQLYFPISNLYTVGENGTTEESIERNVTPADLLGELTTEYYQSDTWESGEPEQSYDASAPTLDAKTVSAVMAALASDTSGEYSDISESAFQAWLTHHPEVYASCRARYISAQLQSLTDTQRWLEGLKNSFDYYLTNTVTGDCFTSLPDGTAQKNAESQLLHTTQYAMALKSTTTGAAFYSKHTDLAQELESLNASDYMLDSSRNGTAICAMTTDAYDNLCLSWSEIHRLFANLITIYAISAVVIALCLLVLCFGAGRRPDDDTCYLLGFDRIWTEAQIFFGMCACIAFAGVISLFLNFFGDNITVSLSFTAICTGVCAASVAFAAVCLVIFLSQVRRLKARQWLNGWIIWRLFRKFGIASLCWLNKQFRKSPLRRRFIILSILLPLLCAAWIPIPVVIIVLLIVSMRLADSIEAVNRGAHDIRAGKTDTQITVREHAPKELAALAADLNGISEGLQEAVDTAVKSERLKSELISNVSHDIKTPLTSIVTYVDLLKKCDIADETAQEYIRILEQKAQRLRTLTLDLFDASKATSGAMTVELAKTDLDALLRQALGERSEHIQRAGLDVRITSHPPVYVNADGRLLWRVLDNLISNCVRYAVPHSRVYADIAQGASLCTLTIKNISATELNISADELMQRFTRGDRSRHTEGSGLGLSIAQSLAELMHGTCRVEIDGDLFKAIVEIPRWTQPETHETNQTT</sequence>
<dbReference type="SMART" id="SM00387">
    <property type="entry name" value="HATPase_c"/>
    <property type="match status" value="1"/>
</dbReference>
<feature type="transmembrane region" description="Helical" evidence="12">
    <location>
        <begin position="376"/>
        <end position="403"/>
    </location>
</feature>
<feature type="signal peptide" evidence="13">
    <location>
        <begin position="1"/>
        <end position="30"/>
    </location>
</feature>
<evidence type="ECO:0000256" key="4">
    <source>
        <dbReference type="ARBA" id="ARBA00022475"/>
    </source>
</evidence>
<keyword evidence="4" id="KW-1003">Cell membrane</keyword>
<dbReference type="CDD" id="cd00082">
    <property type="entry name" value="HisKA"/>
    <property type="match status" value="1"/>
</dbReference>
<evidence type="ECO:0000256" key="8">
    <source>
        <dbReference type="ARBA" id="ARBA00022777"/>
    </source>
</evidence>
<dbReference type="InterPro" id="IPR003660">
    <property type="entry name" value="HAMP_dom"/>
</dbReference>
<evidence type="ECO:0000256" key="6">
    <source>
        <dbReference type="ARBA" id="ARBA00022679"/>
    </source>
</evidence>
<dbReference type="InterPro" id="IPR003594">
    <property type="entry name" value="HATPase_dom"/>
</dbReference>
<evidence type="ECO:0000256" key="11">
    <source>
        <dbReference type="ARBA" id="ARBA00023136"/>
    </source>
</evidence>
<dbReference type="EC" id="2.7.13.3" evidence="3"/>
<dbReference type="Pfam" id="PF02518">
    <property type="entry name" value="HATPase_c"/>
    <property type="match status" value="1"/>
</dbReference>
<feature type="domain" description="Histidine kinase" evidence="14">
    <location>
        <begin position="546"/>
        <end position="759"/>
    </location>
</feature>
<keyword evidence="6" id="KW-0808">Transferase</keyword>
<organism evidence="16 17">
    <name type="scientific">Butyricicoccus intestinisimiae</name>
    <dbReference type="NCBI Taxonomy" id="2841509"/>
    <lineage>
        <taxon>Bacteria</taxon>
        <taxon>Bacillati</taxon>
        <taxon>Bacillota</taxon>
        <taxon>Clostridia</taxon>
        <taxon>Eubacteriales</taxon>
        <taxon>Butyricicoccaceae</taxon>
        <taxon>Butyricicoccus</taxon>
    </lineage>
</organism>
<feature type="domain" description="HAMP" evidence="15">
    <location>
        <begin position="477"/>
        <end position="531"/>
    </location>
</feature>
<keyword evidence="8 16" id="KW-0418">Kinase</keyword>
<dbReference type="InterPro" id="IPR003661">
    <property type="entry name" value="HisK_dim/P_dom"/>
</dbReference>
<dbReference type="EMBL" id="JAHLQI010000002">
    <property type="protein sequence ID" value="MBU5490190.1"/>
    <property type="molecule type" value="Genomic_DNA"/>
</dbReference>
<feature type="transmembrane region" description="Helical" evidence="12">
    <location>
        <begin position="347"/>
        <end position="370"/>
    </location>
</feature>
<dbReference type="PANTHER" id="PTHR45528">
    <property type="entry name" value="SENSOR HISTIDINE KINASE CPXA"/>
    <property type="match status" value="1"/>
</dbReference>
<reference evidence="16 17" key="1">
    <citation type="submission" date="2021-06" db="EMBL/GenBank/DDBJ databases">
        <authorList>
            <person name="Sun Q."/>
            <person name="Li D."/>
        </authorList>
    </citation>
    <scope>NUCLEOTIDE SEQUENCE [LARGE SCALE GENOMIC DNA]</scope>
    <source>
        <strain evidence="16 17">MSJd-7</strain>
    </source>
</reference>
<evidence type="ECO:0000256" key="9">
    <source>
        <dbReference type="ARBA" id="ARBA00022840"/>
    </source>
</evidence>
<dbReference type="Proteomes" id="UP000783588">
    <property type="component" value="Unassembled WGS sequence"/>
</dbReference>
<keyword evidence="13" id="KW-0732">Signal</keyword>
<keyword evidence="11 12" id="KW-0472">Membrane</keyword>
<dbReference type="SMART" id="SM00388">
    <property type="entry name" value="HisKA"/>
    <property type="match status" value="1"/>
</dbReference>
<evidence type="ECO:0000256" key="10">
    <source>
        <dbReference type="ARBA" id="ARBA00023012"/>
    </source>
</evidence>
<dbReference type="RefSeq" id="WP_216469830.1">
    <property type="nucleotide sequence ID" value="NZ_JAHLQI010000002.1"/>
</dbReference>
<keyword evidence="12" id="KW-0812">Transmembrane</keyword>
<gene>
    <name evidence="16" type="ORF">KQI75_06070</name>
</gene>
<keyword evidence="12" id="KW-1133">Transmembrane helix</keyword>